<name>A0A1H6F5K3_9GAMM</name>
<keyword evidence="2" id="KW-1185">Reference proteome</keyword>
<dbReference type="Proteomes" id="UP000236724">
    <property type="component" value="Unassembled WGS sequence"/>
</dbReference>
<protein>
    <submittedName>
        <fullName evidence="1">Uncharacterized protein</fullName>
    </submittedName>
</protein>
<sequence>MKRKNKAGWQNIDHYLNYKIALSRYGLDGLKHYENLFYNNVPMPYNRTWWINFKLWISKQVNKLKNLFKNGKK</sequence>
<dbReference type="AlphaFoldDB" id="A0A1H6F5K3"/>
<accession>A0A1H6F5K3</accession>
<proteinExistence type="predicted"/>
<reference evidence="1 2" key="1">
    <citation type="submission" date="2016-10" db="EMBL/GenBank/DDBJ databases">
        <authorList>
            <person name="de Groot N.N."/>
        </authorList>
    </citation>
    <scope>NUCLEOTIDE SEQUENCE [LARGE SCALE GENOMIC DNA]</scope>
    <source>
        <strain evidence="1">MBHS1</strain>
    </source>
</reference>
<evidence type="ECO:0000313" key="2">
    <source>
        <dbReference type="Proteomes" id="UP000236724"/>
    </source>
</evidence>
<gene>
    <name evidence="1" type="ORF">MBHS_01235</name>
</gene>
<dbReference type="EMBL" id="FMSV02000217">
    <property type="protein sequence ID" value="SEH05382.1"/>
    <property type="molecule type" value="Genomic_DNA"/>
</dbReference>
<organism evidence="1 2">
    <name type="scientific">Candidatus Venteria ishoeyi</name>
    <dbReference type="NCBI Taxonomy" id="1899563"/>
    <lineage>
        <taxon>Bacteria</taxon>
        <taxon>Pseudomonadati</taxon>
        <taxon>Pseudomonadota</taxon>
        <taxon>Gammaproteobacteria</taxon>
        <taxon>Thiotrichales</taxon>
        <taxon>Thiotrichaceae</taxon>
        <taxon>Venteria</taxon>
    </lineage>
</organism>
<evidence type="ECO:0000313" key="1">
    <source>
        <dbReference type="EMBL" id="SEH05382.1"/>
    </source>
</evidence>